<dbReference type="CDD" id="cd02440">
    <property type="entry name" value="AdoMet_MTases"/>
    <property type="match status" value="1"/>
</dbReference>
<reference evidence="2" key="1">
    <citation type="submission" date="2019-10" db="EMBL/GenBank/DDBJ databases">
        <title>Metagenomic sequencing of thiosulfate-disproportionating enrichment culture.</title>
        <authorList>
            <person name="Umezawa K."/>
            <person name="Kojima H."/>
            <person name="Fukui M."/>
        </authorList>
    </citation>
    <scope>NUCLEOTIDE SEQUENCE</scope>
    <source>
        <strain evidence="2">45J</strain>
    </source>
</reference>
<protein>
    <submittedName>
        <fullName evidence="2">Class I SAM-dependent methyltransferase</fullName>
    </submittedName>
</protein>
<dbReference type="Pfam" id="PF13847">
    <property type="entry name" value="Methyltransf_31"/>
    <property type="match status" value="1"/>
</dbReference>
<evidence type="ECO:0000259" key="1">
    <source>
        <dbReference type="Pfam" id="PF13847"/>
    </source>
</evidence>
<dbReference type="AlphaFoldDB" id="A0A5J4KVM3"/>
<organism evidence="2">
    <name type="scientific">hot springs metagenome</name>
    <dbReference type="NCBI Taxonomy" id="433727"/>
    <lineage>
        <taxon>unclassified sequences</taxon>
        <taxon>metagenomes</taxon>
        <taxon>ecological metagenomes</taxon>
    </lineage>
</organism>
<comment type="caution">
    <text evidence="2">The sequence shown here is derived from an EMBL/GenBank/DDBJ whole genome shotgun (WGS) entry which is preliminary data.</text>
</comment>
<dbReference type="GO" id="GO:0008168">
    <property type="term" value="F:methyltransferase activity"/>
    <property type="evidence" value="ECO:0007669"/>
    <property type="project" value="UniProtKB-KW"/>
</dbReference>
<name>A0A5J4KVM3_9ZZZZ</name>
<dbReference type="EMBL" id="BLAB01000001">
    <property type="protein sequence ID" value="GER93638.1"/>
    <property type="molecule type" value="Genomic_DNA"/>
</dbReference>
<dbReference type="GO" id="GO:0032259">
    <property type="term" value="P:methylation"/>
    <property type="evidence" value="ECO:0007669"/>
    <property type="project" value="UniProtKB-KW"/>
</dbReference>
<proteinExistence type="predicted"/>
<keyword evidence="2" id="KW-0808">Transferase</keyword>
<gene>
    <name evidence="2" type="ORF">A45J_1392</name>
</gene>
<keyword evidence="2" id="KW-0489">Methyltransferase</keyword>
<dbReference type="InterPro" id="IPR025714">
    <property type="entry name" value="Methyltranfer_dom"/>
</dbReference>
<feature type="domain" description="Methyltransferase" evidence="1">
    <location>
        <begin position="49"/>
        <end position="133"/>
    </location>
</feature>
<sequence length="204" mass="24038">MDELSKEYVISFFDKNLMLHGDRPEAVRWSSRGQTLHYEAMLDIGNINGTKILDFGCGKGDFYQFLKYKGISVEYSGFDINDKLIVLARQKYPEADFRVFDIDKDVLHENFDYIFLCGVFNLKIEGLNEVIKNILIKLFKHCRICLAFNALSVHSPRKDFELHYTSPEDMFSFAVKNLSPYVSLRHDRMNYDFTMFVYREINKF</sequence>
<evidence type="ECO:0000313" key="2">
    <source>
        <dbReference type="EMBL" id="GER93638.1"/>
    </source>
</evidence>
<dbReference type="InterPro" id="IPR029063">
    <property type="entry name" value="SAM-dependent_MTases_sf"/>
</dbReference>
<dbReference type="Gene3D" id="3.40.50.150">
    <property type="entry name" value="Vaccinia Virus protein VP39"/>
    <property type="match status" value="1"/>
</dbReference>
<dbReference type="SUPFAM" id="SSF53335">
    <property type="entry name" value="S-adenosyl-L-methionine-dependent methyltransferases"/>
    <property type="match status" value="1"/>
</dbReference>
<accession>A0A5J4KVM3</accession>